<dbReference type="PANTHER" id="PTHR15577">
    <property type="entry name" value="ZINC FINGER CONTAINING PROTEIN"/>
    <property type="match status" value="1"/>
</dbReference>
<feature type="compositionally biased region" description="Basic and acidic residues" evidence="1">
    <location>
        <begin position="33"/>
        <end position="53"/>
    </location>
</feature>
<sequence>MKNKRDGYYGRSRSREGSSDRRRSSRSRRRSRSSREKSEYRSMTRSRSRERYSRKSKRSRSSSSSSSGSSSSSSRSRSRKSSPYHDSNNRRPVDKGGFPFTLPASSQFGGEAPRPGGAPWFDGNRGGVPGGVPPPAPPPPPAAFPPPPHRTPPAPPPPSIDLTSPMPPPAPTFDSRPIPSIQHEEKRQMDLLLLLNHHLKKLLNTQRKKGEILNKLKSMDNVIEMLSNIIGDKAEIAELMKETSYAVGSPKSNDKRKRSMSRSPGRSKAKNKSKSPVARGEKPVNIVHYDPELHWCSVCDVFPRTVTQYLSHLHSEGHQQELKNKVSNRAIYRVVSHCWSKLSIATYE</sequence>
<feature type="compositionally biased region" description="Basic residues" evidence="1">
    <location>
        <begin position="254"/>
        <end position="273"/>
    </location>
</feature>
<dbReference type="GO" id="GO:0005654">
    <property type="term" value="C:nucleoplasm"/>
    <property type="evidence" value="ECO:0007669"/>
    <property type="project" value="TreeGrafter"/>
</dbReference>
<gene>
    <name evidence="2" type="ORF">NTEN_LOCUS11037</name>
</gene>
<feature type="region of interest" description="Disordered" evidence="1">
    <location>
        <begin position="1"/>
        <end position="178"/>
    </location>
</feature>
<evidence type="ECO:0000313" key="2">
    <source>
        <dbReference type="EMBL" id="CAB0005560.1"/>
    </source>
</evidence>
<dbReference type="PANTHER" id="PTHR15577:SF2">
    <property type="entry name" value="ZINC FINGER PROTEIN 318"/>
    <property type="match status" value="1"/>
</dbReference>
<feature type="compositionally biased region" description="Pro residues" evidence="1">
    <location>
        <begin position="131"/>
        <end position="171"/>
    </location>
</feature>
<evidence type="ECO:0000313" key="3">
    <source>
        <dbReference type="Proteomes" id="UP000479000"/>
    </source>
</evidence>
<feature type="compositionally biased region" description="Basic residues" evidence="1">
    <location>
        <begin position="23"/>
        <end position="32"/>
    </location>
</feature>
<name>A0A6H5GQT4_9HEMI</name>
<dbReference type="OrthoDB" id="10072641at2759"/>
<dbReference type="GO" id="GO:0045892">
    <property type="term" value="P:negative regulation of DNA-templated transcription"/>
    <property type="evidence" value="ECO:0007669"/>
    <property type="project" value="TreeGrafter"/>
</dbReference>
<accession>A0A6H5GQT4</accession>
<feature type="compositionally biased region" description="Basic and acidic residues" evidence="1">
    <location>
        <begin position="1"/>
        <end position="22"/>
    </location>
</feature>
<organism evidence="2 3">
    <name type="scientific">Nesidiocoris tenuis</name>
    <dbReference type="NCBI Taxonomy" id="355587"/>
    <lineage>
        <taxon>Eukaryota</taxon>
        <taxon>Metazoa</taxon>
        <taxon>Ecdysozoa</taxon>
        <taxon>Arthropoda</taxon>
        <taxon>Hexapoda</taxon>
        <taxon>Insecta</taxon>
        <taxon>Pterygota</taxon>
        <taxon>Neoptera</taxon>
        <taxon>Paraneoptera</taxon>
        <taxon>Hemiptera</taxon>
        <taxon>Heteroptera</taxon>
        <taxon>Panheteroptera</taxon>
        <taxon>Cimicomorpha</taxon>
        <taxon>Miridae</taxon>
        <taxon>Dicyphina</taxon>
        <taxon>Nesidiocoris</taxon>
    </lineage>
</organism>
<dbReference type="AlphaFoldDB" id="A0A6H5GQT4"/>
<protein>
    <recommendedName>
        <fullName evidence="4">U1-type domain-containing protein</fullName>
    </recommendedName>
</protein>
<evidence type="ECO:0008006" key="4">
    <source>
        <dbReference type="Google" id="ProtNLM"/>
    </source>
</evidence>
<dbReference type="Proteomes" id="UP000479000">
    <property type="component" value="Unassembled WGS sequence"/>
</dbReference>
<dbReference type="InterPro" id="IPR055309">
    <property type="entry name" value="Znf318-like"/>
</dbReference>
<keyword evidence="3" id="KW-1185">Reference proteome</keyword>
<proteinExistence type="predicted"/>
<evidence type="ECO:0000256" key="1">
    <source>
        <dbReference type="SAM" id="MobiDB-lite"/>
    </source>
</evidence>
<feature type="compositionally biased region" description="Low complexity" evidence="1">
    <location>
        <begin position="61"/>
        <end position="75"/>
    </location>
</feature>
<reference evidence="2 3" key="1">
    <citation type="submission" date="2020-02" db="EMBL/GenBank/DDBJ databases">
        <authorList>
            <person name="Ferguson B K."/>
        </authorList>
    </citation>
    <scope>NUCLEOTIDE SEQUENCE [LARGE SCALE GENOMIC DNA]</scope>
</reference>
<feature type="region of interest" description="Disordered" evidence="1">
    <location>
        <begin position="246"/>
        <end position="283"/>
    </location>
</feature>
<dbReference type="EMBL" id="CADCXU010016545">
    <property type="protein sequence ID" value="CAB0005560.1"/>
    <property type="molecule type" value="Genomic_DNA"/>
</dbReference>
<dbReference type="GO" id="GO:0045893">
    <property type="term" value="P:positive regulation of DNA-templated transcription"/>
    <property type="evidence" value="ECO:0007669"/>
    <property type="project" value="TreeGrafter"/>
</dbReference>